<sequence length="108" mass="12419">MSTAHNLLRLAAMTSLSHRPTNPTIELELHKGLLLAPLQASKAMATRVQSREMHRDRREFCLLRTICPDHLIKMHNPPECLDLINTLYPRSSNSLHLHLRLRSDQLPI</sequence>
<reference evidence="1" key="1">
    <citation type="submission" date="2021-07" db="EMBL/GenBank/DDBJ databases">
        <title>Genome Resource of American Ginseng Black Spot Pathogen Alternaria panax.</title>
        <authorList>
            <person name="Qiu C."/>
            <person name="Wang W."/>
            <person name="Liu Z."/>
        </authorList>
    </citation>
    <scope>NUCLEOTIDE SEQUENCE</scope>
    <source>
        <strain evidence="1">BNCC115425</strain>
    </source>
</reference>
<proteinExistence type="predicted"/>
<gene>
    <name evidence="1" type="ORF">G6011_01760</name>
</gene>
<protein>
    <submittedName>
        <fullName evidence="1">Uncharacterized protein</fullName>
    </submittedName>
</protein>
<dbReference type="EMBL" id="JAANER010000001">
    <property type="protein sequence ID" value="KAG9196639.1"/>
    <property type="molecule type" value="Genomic_DNA"/>
</dbReference>
<dbReference type="AlphaFoldDB" id="A0AAD4ILJ2"/>
<name>A0AAD4ILJ2_9PLEO</name>
<accession>A0AAD4ILJ2</accession>
<dbReference type="Proteomes" id="UP001199106">
    <property type="component" value="Unassembled WGS sequence"/>
</dbReference>
<keyword evidence="2" id="KW-1185">Reference proteome</keyword>
<evidence type="ECO:0000313" key="1">
    <source>
        <dbReference type="EMBL" id="KAG9196639.1"/>
    </source>
</evidence>
<comment type="caution">
    <text evidence="1">The sequence shown here is derived from an EMBL/GenBank/DDBJ whole genome shotgun (WGS) entry which is preliminary data.</text>
</comment>
<evidence type="ECO:0000313" key="2">
    <source>
        <dbReference type="Proteomes" id="UP001199106"/>
    </source>
</evidence>
<organism evidence="1 2">
    <name type="scientific">Alternaria panax</name>
    <dbReference type="NCBI Taxonomy" id="48097"/>
    <lineage>
        <taxon>Eukaryota</taxon>
        <taxon>Fungi</taxon>
        <taxon>Dikarya</taxon>
        <taxon>Ascomycota</taxon>
        <taxon>Pezizomycotina</taxon>
        <taxon>Dothideomycetes</taxon>
        <taxon>Pleosporomycetidae</taxon>
        <taxon>Pleosporales</taxon>
        <taxon>Pleosporineae</taxon>
        <taxon>Pleosporaceae</taxon>
        <taxon>Alternaria</taxon>
        <taxon>Alternaria sect. Panax</taxon>
    </lineage>
</organism>